<evidence type="ECO:0000313" key="1">
    <source>
        <dbReference type="EMBL" id="KPY98276.1"/>
    </source>
</evidence>
<reference evidence="1 2" key="1">
    <citation type="submission" date="2015-09" db="EMBL/GenBank/DDBJ databases">
        <title>Genome announcement of multiple Pseudomonas syringae strains.</title>
        <authorList>
            <person name="Thakur S."/>
            <person name="Wang P.W."/>
            <person name="Gong Y."/>
            <person name="Weir B.S."/>
            <person name="Guttman D.S."/>
        </authorList>
    </citation>
    <scope>NUCLEOTIDE SEQUENCE [LARGE SCALE GENOMIC DNA]</scope>
    <source>
        <strain evidence="1 2">ICMP16929</strain>
    </source>
</reference>
<dbReference type="Proteomes" id="UP000050384">
    <property type="component" value="Unassembled WGS sequence"/>
</dbReference>
<organism evidence="1 2">
    <name type="scientific">Pseudomonas syringae pv. spinaceae</name>
    <dbReference type="NCBI Taxonomy" id="264459"/>
    <lineage>
        <taxon>Bacteria</taxon>
        <taxon>Pseudomonadati</taxon>
        <taxon>Pseudomonadota</taxon>
        <taxon>Gammaproteobacteria</taxon>
        <taxon>Pseudomonadales</taxon>
        <taxon>Pseudomonadaceae</taxon>
        <taxon>Pseudomonas</taxon>
        <taxon>Pseudomonas syringae</taxon>
    </lineage>
</organism>
<evidence type="ECO:0000313" key="2">
    <source>
        <dbReference type="Proteomes" id="UP000050384"/>
    </source>
</evidence>
<accession>A0A0Q0BSF6</accession>
<comment type="caution">
    <text evidence="1">The sequence shown here is derived from an EMBL/GenBank/DDBJ whole genome shotgun (WGS) entry which is preliminary data.</text>
</comment>
<protein>
    <submittedName>
        <fullName evidence="1">Uncharacterized protein</fullName>
    </submittedName>
</protein>
<dbReference type="AlphaFoldDB" id="A0A0Q0BSF6"/>
<dbReference type="EMBL" id="LJRI01000516">
    <property type="protein sequence ID" value="KPY98276.1"/>
    <property type="molecule type" value="Genomic_DNA"/>
</dbReference>
<sequence length="269" mass="30809">MYQRDHVPHEKPIEIIDEHGKKSKNPNRITVNQHVVSQKHQEEWSGANSLLSVMNKKTGERLVRAPKDAFVVARLWDQPGEAMVKSTEDWYQDELNVLKSEGRISKHSLITEYFVMMAARAWCAEKERPLYDSIMEPPDSLPSQAELEADELEQVNESVRFMRGIGDSHAAARFVVSQGLNLFFTRGREHIKDTVWVPFENPDASFVLPDSVLGLFNNHIFAFPVSPSLALIDKRLLDVFAGHETLLPNLLNMVFQQLSRRYYVEPPTV</sequence>
<name>A0A0Q0BSF6_PSESX</name>
<dbReference type="RefSeq" id="WP_057426839.1">
    <property type="nucleotide sequence ID" value="NZ_LJRI01000516.1"/>
</dbReference>
<dbReference type="PATRIC" id="fig|264459.3.peg.841"/>
<gene>
    <name evidence="1" type="ORF">ALO94_00481</name>
</gene>
<proteinExistence type="predicted"/>